<gene>
    <name evidence="1" type="ORF">BDV36DRAFT_277614</name>
</gene>
<keyword evidence="2" id="KW-1185">Reference proteome</keyword>
<evidence type="ECO:0000313" key="2">
    <source>
        <dbReference type="Proteomes" id="UP000325395"/>
    </source>
</evidence>
<sequence length="84" mass="9471">MNGSNQPVCMLKAVCDVLVHTDTLGSHSYYLLKFIVYSEVVSGTVMYGGMDVFIVWRIDLDEDRVSTVNVVRPINGDDTLRTHY</sequence>
<reference evidence="1 2" key="1">
    <citation type="submission" date="2019-04" db="EMBL/GenBank/DDBJ databases">
        <authorList>
            <consortium name="DOE Joint Genome Institute"/>
            <person name="Mondo S."/>
            <person name="Kjaerbolling I."/>
            <person name="Vesth T."/>
            <person name="Frisvad J.C."/>
            <person name="Nybo J.L."/>
            <person name="Theobald S."/>
            <person name="Kildgaard S."/>
            <person name="Isbrandt T."/>
            <person name="Kuo A."/>
            <person name="Sato A."/>
            <person name="Lyhne E.K."/>
            <person name="Kogle M.E."/>
            <person name="Wiebenga A."/>
            <person name="Kun R.S."/>
            <person name="Lubbers R.J."/>
            <person name="Makela M.R."/>
            <person name="Barry K."/>
            <person name="Chovatia M."/>
            <person name="Clum A."/>
            <person name="Daum C."/>
            <person name="Haridas S."/>
            <person name="He G."/>
            <person name="LaButti K."/>
            <person name="Lipzen A."/>
            <person name="Riley R."/>
            <person name="Salamov A."/>
            <person name="Simmons B.A."/>
            <person name="Magnuson J.K."/>
            <person name="Henrissat B."/>
            <person name="Mortensen U.H."/>
            <person name="Larsen T.O."/>
            <person name="Devries R.P."/>
            <person name="Grigoriev I.V."/>
            <person name="Machida M."/>
            <person name="Baker S.E."/>
            <person name="Andersen M.R."/>
            <person name="Cantor M.N."/>
            <person name="Hua S.X."/>
        </authorList>
    </citation>
    <scope>NUCLEOTIDE SEQUENCE [LARGE SCALE GENOMIC DNA]</scope>
    <source>
        <strain evidence="1 2">CBS 117616</strain>
    </source>
</reference>
<protein>
    <submittedName>
        <fullName evidence="1">Uncharacterized protein</fullName>
    </submittedName>
</protein>
<name>A0ABQ6W555_9EURO</name>
<organism evidence="1 2">
    <name type="scientific">Aspergillus pseudocaelatus</name>
    <dbReference type="NCBI Taxonomy" id="1825620"/>
    <lineage>
        <taxon>Eukaryota</taxon>
        <taxon>Fungi</taxon>
        <taxon>Dikarya</taxon>
        <taxon>Ascomycota</taxon>
        <taxon>Pezizomycotina</taxon>
        <taxon>Eurotiomycetes</taxon>
        <taxon>Eurotiomycetidae</taxon>
        <taxon>Eurotiales</taxon>
        <taxon>Aspergillaceae</taxon>
        <taxon>Aspergillus</taxon>
        <taxon>Aspergillus subgen. Circumdati</taxon>
    </lineage>
</organism>
<dbReference type="EMBL" id="ML735938">
    <property type="protein sequence ID" value="KAE8410506.1"/>
    <property type="molecule type" value="Genomic_DNA"/>
</dbReference>
<evidence type="ECO:0000313" key="1">
    <source>
        <dbReference type="EMBL" id="KAE8410506.1"/>
    </source>
</evidence>
<accession>A0ABQ6W555</accession>
<proteinExistence type="predicted"/>
<dbReference type="Proteomes" id="UP000325395">
    <property type="component" value="Unassembled WGS sequence"/>
</dbReference>